<keyword evidence="2" id="KW-1185">Reference proteome</keyword>
<evidence type="ECO:0000313" key="1">
    <source>
        <dbReference type="EMBL" id="KAJ8306522.1"/>
    </source>
</evidence>
<accession>A0ABQ9ESH1</accession>
<evidence type="ECO:0000313" key="2">
    <source>
        <dbReference type="Proteomes" id="UP001217089"/>
    </source>
</evidence>
<reference evidence="1 2" key="1">
    <citation type="submission" date="2022-12" db="EMBL/GenBank/DDBJ databases">
        <title>Chromosome-level genome of Tegillarca granosa.</title>
        <authorList>
            <person name="Kim J."/>
        </authorList>
    </citation>
    <scope>NUCLEOTIDE SEQUENCE [LARGE SCALE GENOMIC DNA]</scope>
    <source>
        <strain evidence="1">Teg-2019</strain>
        <tissue evidence="1">Adductor muscle</tissue>
    </source>
</reference>
<sequence length="73" mass="8815">MISEIYFKYYTKKKMGNWKLEVGRTGMMPPETPKWKYIEAAIRAAEKQKEKEMELEMERYLNAFVKNEKKSES</sequence>
<protein>
    <submittedName>
        <fullName evidence="1">Uncharacterized protein</fullName>
    </submittedName>
</protein>
<name>A0ABQ9ESH1_TEGGR</name>
<comment type="caution">
    <text evidence="1">The sequence shown here is derived from an EMBL/GenBank/DDBJ whole genome shotgun (WGS) entry which is preliminary data.</text>
</comment>
<dbReference type="Proteomes" id="UP001217089">
    <property type="component" value="Unassembled WGS sequence"/>
</dbReference>
<gene>
    <name evidence="1" type="ORF">KUTeg_017067</name>
</gene>
<organism evidence="1 2">
    <name type="scientific">Tegillarca granosa</name>
    <name type="common">Malaysian cockle</name>
    <name type="synonym">Anadara granosa</name>
    <dbReference type="NCBI Taxonomy" id="220873"/>
    <lineage>
        <taxon>Eukaryota</taxon>
        <taxon>Metazoa</taxon>
        <taxon>Spiralia</taxon>
        <taxon>Lophotrochozoa</taxon>
        <taxon>Mollusca</taxon>
        <taxon>Bivalvia</taxon>
        <taxon>Autobranchia</taxon>
        <taxon>Pteriomorphia</taxon>
        <taxon>Arcoida</taxon>
        <taxon>Arcoidea</taxon>
        <taxon>Arcidae</taxon>
        <taxon>Tegillarca</taxon>
    </lineage>
</organism>
<proteinExistence type="predicted"/>
<dbReference type="EMBL" id="JARBDR010000813">
    <property type="protein sequence ID" value="KAJ8306522.1"/>
    <property type="molecule type" value="Genomic_DNA"/>
</dbReference>